<dbReference type="PANTHER" id="PTHR23055">
    <property type="entry name" value="CALCIUM BINDING PROTEINS"/>
    <property type="match status" value="1"/>
</dbReference>
<feature type="domain" description="EF-hand" evidence="7">
    <location>
        <begin position="67"/>
        <end position="102"/>
    </location>
</feature>
<dbReference type="InterPro" id="IPR028846">
    <property type="entry name" value="Recoverin"/>
</dbReference>
<evidence type="ECO:0000259" key="7">
    <source>
        <dbReference type="PROSITE" id="PS50222"/>
    </source>
</evidence>
<evidence type="ECO:0000256" key="2">
    <source>
        <dbReference type="ARBA" id="ARBA00022707"/>
    </source>
</evidence>
<protein>
    <submittedName>
        <fullName evidence="8">EF hand-like protein</fullName>
    </submittedName>
</protein>
<dbReference type="VEuPathDB" id="VectorBase:LDEU007705"/>
<dbReference type="InterPro" id="IPR002048">
    <property type="entry name" value="EF_hand_dom"/>
</dbReference>
<dbReference type="OrthoDB" id="191686at2759"/>
<keyword evidence="9" id="KW-1185">Reference proteome</keyword>
<gene>
    <name evidence="8" type="ORF">B4U80_10594</name>
</gene>
<dbReference type="InterPro" id="IPR011992">
    <property type="entry name" value="EF-hand-dom_pair"/>
</dbReference>
<keyword evidence="2" id="KW-0519">Myristate</keyword>
<comment type="similarity">
    <text evidence="1">Belongs to the recoverin family.</text>
</comment>
<keyword evidence="4" id="KW-0677">Repeat</keyword>
<dbReference type="SUPFAM" id="SSF47473">
    <property type="entry name" value="EF-hand"/>
    <property type="match status" value="1"/>
</dbReference>
<reference evidence="8 9" key="1">
    <citation type="journal article" date="2018" name="Gigascience">
        <title>Genomes of trombidid mites reveal novel predicted allergens and laterally-transferred genes associated with secondary metabolism.</title>
        <authorList>
            <person name="Dong X."/>
            <person name="Chaisiri K."/>
            <person name="Xia D."/>
            <person name="Armstrong S.D."/>
            <person name="Fang Y."/>
            <person name="Donnelly M.J."/>
            <person name="Kadowaki T."/>
            <person name="McGarry J.W."/>
            <person name="Darby A.C."/>
            <person name="Makepeace B.L."/>
        </authorList>
    </citation>
    <scope>NUCLEOTIDE SEQUENCE [LARGE SCALE GENOMIC DNA]</scope>
    <source>
        <strain evidence="8">UoL-UT</strain>
    </source>
</reference>
<name>A0A443SAA2_9ACAR</name>
<accession>A0A443SAA2</accession>
<keyword evidence="5" id="KW-0106">Calcium</keyword>
<evidence type="ECO:0000313" key="8">
    <source>
        <dbReference type="EMBL" id="RWS24335.1"/>
    </source>
</evidence>
<dbReference type="CDD" id="cd00051">
    <property type="entry name" value="EFh"/>
    <property type="match status" value="1"/>
</dbReference>
<dbReference type="GO" id="GO:0005509">
    <property type="term" value="F:calcium ion binding"/>
    <property type="evidence" value="ECO:0007669"/>
    <property type="project" value="InterPro"/>
</dbReference>
<sequence length="114" mass="13177">MIDGVITFEEFIAALSVSSKGTIDEKLDWIFSIYDIDDDGYITKEEMLNIVSAIYERKGLPIEKCNIAHQKVEQIFVKMDSNCDGKLSRKEFVDGFKNDRQILRSLLDKKYEDT</sequence>
<keyword evidence="3" id="KW-0479">Metal-binding</keyword>
<dbReference type="Pfam" id="PF13499">
    <property type="entry name" value="EF-hand_7"/>
    <property type="match status" value="1"/>
</dbReference>
<dbReference type="EMBL" id="NCKV01005007">
    <property type="protein sequence ID" value="RWS24335.1"/>
    <property type="molecule type" value="Genomic_DNA"/>
</dbReference>
<dbReference type="PANTHER" id="PTHR23055:SF178">
    <property type="entry name" value="NEUROCALCIN HOMOLOG"/>
    <property type="match status" value="1"/>
</dbReference>
<dbReference type="SMART" id="SM00054">
    <property type="entry name" value="EFh"/>
    <property type="match status" value="2"/>
</dbReference>
<evidence type="ECO:0000256" key="3">
    <source>
        <dbReference type="ARBA" id="ARBA00022723"/>
    </source>
</evidence>
<feature type="domain" description="EF-hand" evidence="7">
    <location>
        <begin position="22"/>
        <end position="57"/>
    </location>
</feature>
<dbReference type="Proteomes" id="UP000288716">
    <property type="component" value="Unassembled WGS sequence"/>
</dbReference>
<dbReference type="AlphaFoldDB" id="A0A443SAA2"/>
<evidence type="ECO:0000256" key="6">
    <source>
        <dbReference type="ARBA" id="ARBA00023288"/>
    </source>
</evidence>
<evidence type="ECO:0000256" key="1">
    <source>
        <dbReference type="ARBA" id="ARBA00006049"/>
    </source>
</evidence>
<dbReference type="InterPro" id="IPR018247">
    <property type="entry name" value="EF_Hand_1_Ca_BS"/>
</dbReference>
<dbReference type="PROSITE" id="PS00018">
    <property type="entry name" value="EF_HAND_1"/>
    <property type="match status" value="2"/>
</dbReference>
<keyword evidence="6" id="KW-0449">Lipoprotein</keyword>
<dbReference type="STRING" id="299467.A0A443SAA2"/>
<evidence type="ECO:0000256" key="5">
    <source>
        <dbReference type="ARBA" id="ARBA00022837"/>
    </source>
</evidence>
<dbReference type="PROSITE" id="PS50222">
    <property type="entry name" value="EF_HAND_2"/>
    <property type="match status" value="2"/>
</dbReference>
<evidence type="ECO:0000256" key="4">
    <source>
        <dbReference type="ARBA" id="ARBA00022737"/>
    </source>
</evidence>
<dbReference type="Gene3D" id="1.10.238.10">
    <property type="entry name" value="EF-hand"/>
    <property type="match status" value="1"/>
</dbReference>
<organism evidence="8 9">
    <name type="scientific">Leptotrombidium deliense</name>
    <dbReference type="NCBI Taxonomy" id="299467"/>
    <lineage>
        <taxon>Eukaryota</taxon>
        <taxon>Metazoa</taxon>
        <taxon>Ecdysozoa</taxon>
        <taxon>Arthropoda</taxon>
        <taxon>Chelicerata</taxon>
        <taxon>Arachnida</taxon>
        <taxon>Acari</taxon>
        <taxon>Acariformes</taxon>
        <taxon>Trombidiformes</taxon>
        <taxon>Prostigmata</taxon>
        <taxon>Anystina</taxon>
        <taxon>Parasitengona</taxon>
        <taxon>Trombiculoidea</taxon>
        <taxon>Trombiculidae</taxon>
        <taxon>Leptotrombidium</taxon>
    </lineage>
</organism>
<dbReference type="PRINTS" id="PR00450">
    <property type="entry name" value="RECOVERIN"/>
</dbReference>
<proteinExistence type="inferred from homology"/>
<comment type="caution">
    <text evidence="8">The sequence shown here is derived from an EMBL/GenBank/DDBJ whole genome shotgun (WGS) entry which is preliminary data.</text>
</comment>
<evidence type="ECO:0000313" key="9">
    <source>
        <dbReference type="Proteomes" id="UP000288716"/>
    </source>
</evidence>